<dbReference type="EMBL" id="CAEZWB010000107">
    <property type="protein sequence ID" value="CAB4651528.1"/>
    <property type="molecule type" value="Genomic_DNA"/>
</dbReference>
<sequence length="219" mass="23187">MSEMSSMASNNMPSMPSVPLMSASPSFSCNSIGSIPDSESNSCTGRMLPPASTASPSPISTSAQWESGAKSPLQPSEPNSRTTGVMPAFNTAAIVVATTGRTPVRPEASVFRRSVISARTTSRSTGAPTPAACERMRERCNWARCSTDTYRFASAPKPVETPYTGSEDATSASMWARDVAIAASAESESCTCSPCRAIEMTSWAVMPRSLMITLFAIFR</sequence>
<proteinExistence type="predicted"/>
<dbReference type="AlphaFoldDB" id="A0A6J6KRF8"/>
<evidence type="ECO:0000256" key="1">
    <source>
        <dbReference type="SAM" id="MobiDB-lite"/>
    </source>
</evidence>
<name>A0A6J6KRF8_9ZZZZ</name>
<feature type="compositionally biased region" description="Low complexity" evidence="1">
    <location>
        <begin position="1"/>
        <end position="26"/>
    </location>
</feature>
<feature type="compositionally biased region" description="Polar residues" evidence="1">
    <location>
        <begin position="73"/>
        <end position="83"/>
    </location>
</feature>
<gene>
    <name evidence="2" type="ORF">UFOPK2166_00844</name>
</gene>
<accession>A0A6J6KRF8</accession>
<evidence type="ECO:0000313" key="2">
    <source>
        <dbReference type="EMBL" id="CAB4651528.1"/>
    </source>
</evidence>
<feature type="compositionally biased region" description="Polar residues" evidence="1">
    <location>
        <begin position="27"/>
        <end position="44"/>
    </location>
</feature>
<organism evidence="2">
    <name type="scientific">freshwater metagenome</name>
    <dbReference type="NCBI Taxonomy" id="449393"/>
    <lineage>
        <taxon>unclassified sequences</taxon>
        <taxon>metagenomes</taxon>
        <taxon>ecological metagenomes</taxon>
    </lineage>
</organism>
<protein>
    <submittedName>
        <fullName evidence="2">Unannotated protein</fullName>
    </submittedName>
</protein>
<reference evidence="2" key="1">
    <citation type="submission" date="2020-05" db="EMBL/GenBank/DDBJ databases">
        <authorList>
            <person name="Chiriac C."/>
            <person name="Salcher M."/>
            <person name="Ghai R."/>
            <person name="Kavagutti S V."/>
        </authorList>
    </citation>
    <scope>NUCLEOTIDE SEQUENCE</scope>
</reference>
<feature type="compositionally biased region" description="Low complexity" evidence="1">
    <location>
        <begin position="49"/>
        <end position="63"/>
    </location>
</feature>
<feature type="region of interest" description="Disordered" evidence="1">
    <location>
        <begin position="1"/>
        <end position="85"/>
    </location>
</feature>